<name>A0A2M7Z4Y9_9BACT</name>
<evidence type="ECO:0000259" key="1">
    <source>
        <dbReference type="SMART" id="SM00966"/>
    </source>
</evidence>
<dbReference type="EMBL" id="PFVR01000056">
    <property type="protein sequence ID" value="PJA84233.1"/>
    <property type="molecule type" value="Genomic_DNA"/>
</dbReference>
<dbReference type="Pfam" id="PF04014">
    <property type="entry name" value="MazE_antitoxin"/>
    <property type="match status" value="1"/>
</dbReference>
<dbReference type="SMART" id="SM00966">
    <property type="entry name" value="SpoVT_AbrB"/>
    <property type="match status" value="1"/>
</dbReference>
<dbReference type="NCBIfam" id="TIGR01439">
    <property type="entry name" value="lp_hng_hel_AbrB"/>
    <property type="match status" value="1"/>
</dbReference>
<organism evidence="2 3">
    <name type="scientific">Candidatus Nealsonbacteria bacterium CG_4_9_14_3_um_filter_37_13</name>
    <dbReference type="NCBI Taxonomy" id="1974695"/>
    <lineage>
        <taxon>Bacteria</taxon>
        <taxon>Candidatus Nealsoniibacteriota</taxon>
    </lineage>
</organism>
<dbReference type="AlphaFoldDB" id="A0A2M7Z4Y9"/>
<proteinExistence type="predicted"/>
<reference evidence="3" key="1">
    <citation type="submission" date="2017-09" db="EMBL/GenBank/DDBJ databases">
        <title>Depth-based differentiation of microbial function through sediment-hosted aquifers and enrichment of novel symbionts in the deep terrestrial subsurface.</title>
        <authorList>
            <person name="Probst A.J."/>
            <person name="Ladd B."/>
            <person name="Jarett J.K."/>
            <person name="Geller-Mcgrath D.E."/>
            <person name="Sieber C.M.K."/>
            <person name="Emerson J.B."/>
            <person name="Anantharaman K."/>
            <person name="Thomas B.C."/>
            <person name="Malmstrom R."/>
            <person name="Stieglmeier M."/>
            <person name="Klingl A."/>
            <person name="Woyke T."/>
            <person name="Ryan C.M."/>
            <person name="Banfield J.F."/>
        </authorList>
    </citation>
    <scope>NUCLEOTIDE SEQUENCE [LARGE SCALE GENOMIC DNA]</scope>
</reference>
<dbReference type="InterPro" id="IPR037914">
    <property type="entry name" value="SpoVT-AbrB_sf"/>
</dbReference>
<feature type="domain" description="SpoVT-AbrB" evidence="1">
    <location>
        <begin position="20"/>
        <end position="67"/>
    </location>
</feature>
<gene>
    <name evidence="2" type="ORF">CO145_01665</name>
</gene>
<evidence type="ECO:0000313" key="2">
    <source>
        <dbReference type="EMBL" id="PJA84233.1"/>
    </source>
</evidence>
<accession>A0A2M7Z4Y9</accession>
<dbReference type="SUPFAM" id="SSF89447">
    <property type="entry name" value="AbrB/MazE/MraZ-like"/>
    <property type="match status" value="1"/>
</dbReference>
<dbReference type="Gene3D" id="2.10.260.10">
    <property type="match status" value="1"/>
</dbReference>
<evidence type="ECO:0000313" key="3">
    <source>
        <dbReference type="Proteomes" id="UP000231034"/>
    </source>
</evidence>
<protein>
    <submittedName>
        <fullName evidence="2">AbrB family transcriptional regulator</fullName>
    </submittedName>
</protein>
<comment type="caution">
    <text evidence="2">The sequence shown here is derived from an EMBL/GenBank/DDBJ whole genome shotgun (WGS) entry which is preliminary data.</text>
</comment>
<dbReference type="GO" id="GO:0003677">
    <property type="term" value="F:DNA binding"/>
    <property type="evidence" value="ECO:0007669"/>
    <property type="project" value="InterPro"/>
</dbReference>
<dbReference type="InterPro" id="IPR007159">
    <property type="entry name" value="SpoVT-AbrB_dom"/>
</dbReference>
<dbReference type="Proteomes" id="UP000231034">
    <property type="component" value="Unassembled WGS sequence"/>
</dbReference>
<sequence>MKKKTKTGICTYKLGFYGWITVSEKGQIAIPADARKELNIKTGDKLLVLKRKNGSGLLLIKQKLLDKFLDKIKEM</sequence>